<evidence type="ECO:0000256" key="1">
    <source>
        <dbReference type="SAM" id="MobiDB-lite"/>
    </source>
</evidence>
<dbReference type="Proteomes" id="UP001362999">
    <property type="component" value="Unassembled WGS sequence"/>
</dbReference>
<gene>
    <name evidence="2" type="ORF">R3P38DRAFT_2923423</name>
</gene>
<feature type="region of interest" description="Disordered" evidence="1">
    <location>
        <begin position="226"/>
        <end position="324"/>
    </location>
</feature>
<name>A0AAW0BX76_9AGAR</name>
<keyword evidence="3" id="KW-1185">Reference proteome</keyword>
<feature type="compositionally biased region" description="Basic and acidic residues" evidence="1">
    <location>
        <begin position="262"/>
        <end position="276"/>
    </location>
</feature>
<protein>
    <submittedName>
        <fullName evidence="2">Uncharacterized protein</fullName>
    </submittedName>
</protein>
<feature type="compositionally biased region" description="Basic residues" evidence="1">
    <location>
        <begin position="277"/>
        <end position="290"/>
    </location>
</feature>
<proteinExistence type="predicted"/>
<sequence length="375" mass="41861">MPLPGTQEIVHRMLMKMAGIAPPSKARQAYQQYMHESNETVIKPAVEARWKSTFLEPDGVTLRTKKHPDASFRAKVARELFSNLPADEQKALGQRAKDEAQAKKKAYEKILKNPSDSPEDRQKYIDLIGPLLTDFLEMVYEHTGLKGTVVFGGPVPAYNDEVRTLTVSYGTNSDDVSFPEWDKSRFQRTVLDPFKEMLTLSSHTEGAETAAPEASSSRIPLQDGEAEDDWIDDDSDHDGARSDDESQSESTIEQVTKKGKGKEKARATSTDKEARKKEKRAKKREQKNRKRSADGEGDARRKKKHRTDEDHGESSIGGNIDASVLGDQWENAQYIAGPDVEQYSELAGRWDALSSFSGEMLPLQENPDFEGGPSS</sequence>
<accession>A0AAW0BX76</accession>
<dbReference type="EMBL" id="JAWWNJ010000024">
    <property type="protein sequence ID" value="KAK7031411.1"/>
    <property type="molecule type" value="Genomic_DNA"/>
</dbReference>
<feature type="compositionally biased region" description="Acidic residues" evidence="1">
    <location>
        <begin position="226"/>
        <end position="236"/>
    </location>
</feature>
<evidence type="ECO:0000313" key="2">
    <source>
        <dbReference type="EMBL" id="KAK7031411.1"/>
    </source>
</evidence>
<comment type="caution">
    <text evidence="2">The sequence shown here is derived from an EMBL/GenBank/DDBJ whole genome shotgun (WGS) entry which is preliminary data.</text>
</comment>
<reference evidence="2 3" key="1">
    <citation type="journal article" date="2024" name="J Genomics">
        <title>Draft genome sequencing and assembly of Favolaschia claudopus CIRM-BRFM 2984 isolated from oak limbs.</title>
        <authorList>
            <person name="Navarro D."/>
            <person name="Drula E."/>
            <person name="Chaduli D."/>
            <person name="Cazenave R."/>
            <person name="Ahrendt S."/>
            <person name="Wang J."/>
            <person name="Lipzen A."/>
            <person name="Daum C."/>
            <person name="Barry K."/>
            <person name="Grigoriev I.V."/>
            <person name="Favel A."/>
            <person name="Rosso M.N."/>
            <person name="Martin F."/>
        </authorList>
    </citation>
    <scope>NUCLEOTIDE SEQUENCE [LARGE SCALE GENOMIC DNA]</scope>
    <source>
        <strain evidence="2 3">CIRM-BRFM 2984</strain>
    </source>
</reference>
<organism evidence="2 3">
    <name type="scientific">Favolaschia claudopus</name>
    <dbReference type="NCBI Taxonomy" id="2862362"/>
    <lineage>
        <taxon>Eukaryota</taxon>
        <taxon>Fungi</taxon>
        <taxon>Dikarya</taxon>
        <taxon>Basidiomycota</taxon>
        <taxon>Agaricomycotina</taxon>
        <taxon>Agaricomycetes</taxon>
        <taxon>Agaricomycetidae</taxon>
        <taxon>Agaricales</taxon>
        <taxon>Marasmiineae</taxon>
        <taxon>Mycenaceae</taxon>
        <taxon>Favolaschia</taxon>
    </lineage>
</organism>
<dbReference type="AlphaFoldDB" id="A0AAW0BX76"/>
<evidence type="ECO:0000313" key="3">
    <source>
        <dbReference type="Proteomes" id="UP001362999"/>
    </source>
</evidence>